<evidence type="ECO:0000256" key="4">
    <source>
        <dbReference type="ARBA" id="ARBA00022695"/>
    </source>
</evidence>
<feature type="domain" description="Polymerase nucleotidyl transferase" evidence="10">
    <location>
        <begin position="13"/>
        <end position="85"/>
    </location>
</feature>
<evidence type="ECO:0000313" key="12">
    <source>
        <dbReference type="Proteomes" id="UP000033203"/>
    </source>
</evidence>
<evidence type="ECO:0000256" key="1">
    <source>
        <dbReference type="ARBA" id="ARBA00001946"/>
    </source>
</evidence>
<evidence type="ECO:0000256" key="3">
    <source>
        <dbReference type="ARBA" id="ARBA00022679"/>
    </source>
</evidence>
<dbReference type="SUPFAM" id="SSF81301">
    <property type="entry name" value="Nucleotidyltransferase"/>
    <property type="match status" value="1"/>
</dbReference>
<keyword evidence="2" id="KW-1277">Toxin-antitoxin system</keyword>
<keyword evidence="4" id="KW-0548">Nucleotidyltransferase</keyword>
<accession>A0A0D1MNP0</accession>
<evidence type="ECO:0000256" key="8">
    <source>
        <dbReference type="ARBA" id="ARBA00022842"/>
    </source>
</evidence>
<dbReference type="Pfam" id="PF01909">
    <property type="entry name" value="NTP_transf_2"/>
    <property type="match status" value="1"/>
</dbReference>
<dbReference type="GO" id="GO:0016779">
    <property type="term" value="F:nucleotidyltransferase activity"/>
    <property type="evidence" value="ECO:0007669"/>
    <property type="project" value="UniProtKB-KW"/>
</dbReference>
<sequence length="99" mass="11134">MTRAEALQRLRSCEGDLRQLGIERLSLFGSTARGEERPESDVDVAVELKRDAHIGAFAFIALERRVAAILGERVDLVAEPHDEAPRLQAEIDRDRVHVF</sequence>
<comment type="caution">
    <text evidence="11">The sequence shown here is derived from an EMBL/GenBank/DDBJ whole genome shotgun (WGS) entry which is preliminary data.</text>
</comment>
<dbReference type="GO" id="GO:0046872">
    <property type="term" value="F:metal ion binding"/>
    <property type="evidence" value="ECO:0007669"/>
    <property type="project" value="UniProtKB-KW"/>
</dbReference>
<dbReference type="PATRIC" id="fig|1549858.7.peg.2977"/>
<protein>
    <submittedName>
        <fullName evidence="11">DNA polymerase III subunit beta</fullName>
    </submittedName>
</protein>
<dbReference type="EMBL" id="JXTP01000022">
    <property type="protein sequence ID" value="KIU29046.1"/>
    <property type="molecule type" value="Genomic_DNA"/>
</dbReference>
<reference evidence="11 12" key="1">
    <citation type="submission" date="2015-01" db="EMBL/GenBank/DDBJ databases">
        <title>Genome of Sphingomonas taxi strain 30a.</title>
        <authorList>
            <person name="Eevers N."/>
            <person name="Van Hamme J."/>
            <person name="Bottos E."/>
            <person name="Weyens N."/>
            <person name="Vangronsveld J."/>
        </authorList>
    </citation>
    <scope>NUCLEOTIDE SEQUENCE [LARGE SCALE GENOMIC DNA]</scope>
    <source>
        <strain evidence="11 12">30a</strain>
    </source>
</reference>
<keyword evidence="7" id="KW-0067">ATP-binding</keyword>
<dbReference type="Gene3D" id="3.30.460.10">
    <property type="entry name" value="Beta Polymerase, domain 2"/>
    <property type="match status" value="1"/>
</dbReference>
<keyword evidence="6" id="KW-0547">Nucleotide-binding</keyword>
<dbReference type="AlphaFoldDB" id="A0A0D1MNP0"/>
<evidence type="ECO:0000313" key="11">
    <source>
        <dbReference type="EMBL" id="KIU29046.1"/>
    </source>
</evidence>
<dbReference type="PANTHER" id="PTHR33571:SF12">
    <property type="entry name" value="BSL3053 PROTEIN"/>
    <property type="match status" value="1"/>
</dbReference>
<evidence type="ECO:0000256" key="5">
    <source>
        <dbReference type="ARBA" id="ARBA00022723"/>
    </source>
</evidence>
<dbReference type="GO" id="GO:0005524">
    <property type="term" value="F:ATP binding"/>
    <property type="evidence" value="ECO:0007669"/>
    <property type="project" value="UniProtKB-KW"/>
</dbReference>
<keyword evidence="3" id="KW-0808">Transferase</keyword>
<comment type="similarity">
    <text evidence="9">Belongs to the MntA antitoxin family.</text>
</comment>
<evidence type="ECO:0000256" key="9">
    <source>
        <dbReference type="ARBA" id="ARBA00038276"/>
    </source>
</evidence>
<evidence type="ECO:0000256" key="6">
    <source>
        <dbReference type="ARBA" id="ARBA00022741"/>
    </source>
</evidence>
<proteinExistence type="inferred from homology"/>
<dbReference type="InterPro" id="IPR002934">
    <property type="entry name" value="Polymerase_NTP_transf_dom"/>
</dbReference>
<keyword evidence="8" id="KW-0460">Magnesium</keyword>
<name>A0A0D1MNP0_9SPHN</name>
<comment type="cofactor">
    <cofactor evidence="1">
        <name>Mg(2+)</name>
        <dbReference type="ChEBI" id="CHEBI:18420"/>
    </cofactor>
</comment>
<dbReference type="CDD" id="cd05403">
    <property type="entry name" value="NT_KNTase_like"/>
    <property type="match status" value="1"/>
</dbReference>
<dbReference type="InterPro" id="IPR052038">
    <property type="entry name" value="Type-VII_TA_antitoxin"/>
</dbReference>
<gene>
    <name evidence="11" type="ORF">SR41_06125</name>
</gene>
<evidence type="ECO:0000256" key="2">
    <source>
        <dbReference type="ARBA" id="ARBA00022649"/>
    </source>
</evidence>
<dbReference type="PANTHER" id="PTHR33571">
    <property type="entry name" value="SSL8005 PROTEIN"/>
    <property type="match status" value="1"/>
</dbReference>
<keyword evidence="5" id="KW-0479">Metal-binding</keyword>
<evidence type="ECO:0000259" key="10">
    <source>
        <dbReference type="Pfam" id="PF01909"/>
    </source>
</evidence>
<evidence type="ECO:0000256" key="7">
    <source>
        <dbReference type="ARBA" id="ARBA00022840"/>
    </source>
</evidence>
<dbReference type="Proteomes" id="UP000033203">
    <property type="component" value="Unassembled WGS sequence"/>
</dbReference>
<dbReference type="InterPro" id="IPR043519">
    <property type="entry name" value="NT_sf"/>
</dbReference>
<organism evidence="11 12">
    <name type="scientific">Sphingomonas melonis</name>
    <dbReference type="NCBI Taxonomy" id="152682"/>
    <lineage>
        <taxon>Bacteria</taxon>
        <taxon>Pseudomonadati</taxon>
        <taxon>Pseudomonadota</taxon>
        <taxon>Alphaproteobacteria</taxon>
        <taxon>Sphingomonadales</taxon>
        <taxon>Sphingomonadaceae</taxon>
        <taxon>Sphingomonas</taxon>
    </lineage>
</organism>